<evidence type="ECO:0000256" key="2">
    <source>
        <dbReference type="SAM" id="SignalP"/>
    </source>
</evidence>
<proteinExistence type="predicted"/>
<gene>
    <name evidence="3" type="ORF">POL58_50450</name>
</gene>
<feature type="region of interest" description="Disordered" evidence="1">
    <location>
        <begin position="19"/>
        <end position="97"/>
    </location>
</feature>
<sequence length="224" mass="23052">MKLRSISLLLTLTCAAACGDDKGGDTEATTTATDPTTGTDSTAATDPTTGTDSTAATDPTTTDGSASEGQTDTGTAPTDTDPTGTDTTGTETGTTGVDTSQFERFTVRDAAGPCPPNADCDGFIELLGTRVLRVEKFGELDNPVTEVEIDEDDFIAAVAVFAAPELVNTLDGPDPLCNPPTDVFESMELVLDGAMHDAMTTACDLPPLVAAREMADALAMEYVP</sequence>
<evidence type="ECO:0000313" key="3">
    <source>
        <dbReference type="EMBL" id="MDC0676054.1"/>
    </source>
</evidence>
<dbReference type="EMBL" id="JAQNDN010000029">
    <property type="protein sequence ID" value="MDC0676054.1"/>
    <property type="molecule type" value="Genomic_DNA"/>
</dbReference>
<dbReference type="RefSeq" id="WP_272011755.1">
    <property type="nucleotide sequence ID" value="NZ_JAQNDN010000029.1"/>
</dbReference>
<keyword evidence="4" id="KW-1185">Reference proteome</keyword>
<evidence type="ECO:0000256" key="1">
    <source>
        <dbReference type="SAM" id="MobiDB-lite"/>
    </source>
</evidence>
<keyword evidence="2" id="KW-0732">Signal</keyword>
<feature type="signal peptide" evidence="2">
    <location>
        <begin position="1"/>
        <end position="19"/>
    </location>
</feature>
<dbReference type="Proteomes" id="UP001217838">
    <property type="component" value="Unassembled WGS sequence"/>
</dbReference>
<organism evidence="3 4">
    <name type="scientific">Nannocystis radixulma</name>
    <dbReference type="NCBI Taxonomy" id="2995305"/>
    <lineage>
        <taxon>Bacteria</taxon>
        <taxon>Pseudomonadati</taxon>
        <taxon>Myxococcota</taxon>
        <taxon>Polyangia</taxon>
        <taxon>Nannocystales</taxon>
        <taxon>Nannocystaceae</taxon>
        <taxon>Nannocystis</taxon>
    </lineage>
</organism>
<name>A0ABT5BPG0_9BACT</name>
<evidence type="ECO:0000313" key="4">
    <source>
        <dbReference type="Proteomes" id="UP001217838"/>
    </source>
</evidence>
<feature type="chain" id="PRO_5046468791" description="Lipoprotein" evidence="2">
    <location>
        <begin position="20"/>
        <end position="224"/>
    </location>
</feature>
<evidence type="ECO:0008006" key="5">
    <source>
        <dbReference type="Google" id="ProtNLM"/>
    </source>
</evidence>
<accession>A0ABT5BPG0</accession>
<reference evidence="3 4" key="1">
    <citation type="submission" date="2022-11" db="EMBL/GenBank/DDBJ databases">
        <title>Minimal conservation of predation-associated metabolite biosynthetic gene clusters underscores biosynthetic potential of Myxococcota including descriptions for ten novel species: Archangium lansinium sp. nov., Myxococcus landrumus sp. nov., Nannocystis bai.</title>
        <authorList>
            <person name="Ahearne A."/>
            <person name="Stevens C."/>
            <person name="Dowd S."/>
        </authorList>
    </citation>
    <scope>NUCLEOTIDE SEQUENCE [LARGE SCALE GENOMIC DNA]</scope>
    <source>
        <strain evidence="3 4">NCELM</strain>
    </source>
</reference>
<protein>
    <recommendedName>
        <fullName evidence="5">Lipoprotein</fullName>
    </recommendedName>
</protein>
<feature type="compositionally biased region" description="Low complexity" evidence="1">
    <location>
        <begin position="26"/>
        <end position="97"/>
    </location>
</feature>
<comment type="caution">
    <text evidence="3">The sequence shown here is derived from an EMBL/GenBank/DDBJ whole genome shotgun (WGS) entry which is preliminary data.</text>
</comment>